<name>A0A2G9TKI9_TELCI</name>
<dbReference type="OrthoDB" id="426438at2759"/>
<reference evidence="1 2" key="1">
    <citation type="submission" date="2015-09" db="EMBL/GenBank/DDBJ databases">
        <title>Draft genome of the parasitic nematode Teladorsagia circumcincta isolate WARC Sus (inbred).</title>
        <authorList>
            <person name="Mitreva M."/>
        </authorList>
    </citation>
    <scope>NUCLEOTIDE SEQUENCE [LARGE SCALE GENOMIC DNA]</scope>
    <source>
        <strain evidence="1 2">S</strain>
    </source>
</reference>
<dbReference type="EMBL" id="KZ360972">
    <property type="protein sequence ID" value="PIO58496.1"/>
    <property type="molecule type" value="Genomic_DNA"/>
</dbReference>
<proteinExistence type="predicted"/>
<evidence type="ECO:0000313" key="1">
    <source>
        <dbReference type="EMBL" id="PIO58496.1"/>
    </source>
</evidence>
<accession>A0A2G9TKI9</accession>
<sequence>MINDYTTELESAVPKADPLLVAEVALHGSLPLPNSTSSVTIFGRLAADQKLPFRWREVYHIFEPNRRDIEHYTPQEITRRITQLPFNVRIDRQD</sequence>
<protein>
    <submittedName>
        <fullName evidence="1">Uncharacterized protein</fullName>
    </submittedName>
</protein>
<keyword evidence="2" id="KW-1185">Reference proteome</keyword>
<dbReference type="Proteomes" id="UP000230423">
    <property type="component" value="Unassembled WGS sequence"/>
</dbReference>
<gene>
    <name evidence="1" type="ORF">TELCIR_20068</name>
</gene>
<evidence type="ECO:0000313" key="2">
    <source>
        <dbReference type="Proteomes" id="UP000230423"/>
    </source>
</evidence>
<dbReference type="AlphaFoldDB" id="A0A2G9TKI9"/>
<organism evidence="1 2">
    <name type="scientific">Teladorsagia circumcincta</name>
    <name type="common">Brown stomach worm</name>
    <name type="synonym">Ostertagia circumcincta</name>
    <dbReference type="NCBI Taxonomy" id="45464"/>
    <lineage>
        <taxon>Eukaryota</taxon>
        <taxon>Metazoa</taxon>
        <taxon>Ecdysozoa</taxon>
        <taxon>Nematoda</taxon>
        <taxon>Chromadorea</taxon>
        <taxon>Rhabditida</taxon>
        <taxon>Rhabditina</taxon>
        <taxon>Rhabditomorpha</taxon>
        <taxon>Strongyloidea</taxon>
        <taxon>Trichostrongylidae</taxon>
        <taxon>Teladorsagia</taxon>
    </lineage>
</organism>